<dbReference type="Pfam" id="PF13354">
    <property type="entry name" value="Beta-lactamase2"/>
    <property type="match status" value="1"/>
</dbReference>
<dbReference type="NCBIfam" id="NF033103">
    <property type="entry name" value="bla_class_A"/>
    <property type="match status" value="1"/>
</dbReference>
<dbReference type="Gene3D" id="3.40.710.10">
    <property type="entry name" value="DD-peptidase/beta-lactamase superfamily"/>
    <property type="match status" value="1"/>
</dbReference>
<dbReference type="InterPro" id="IPR000871">
    <property type="entry name" value="Beta-lactam_class-A"/>
</dbReference>
<proteinExistence type="inferred from homology"/>
<dbReference type="EC" id="3.5.2.6" evidence="3"/>
<dbReference type="PANTHER" id="PTHR35333">
    <property type="entry name" value="BETA-LACTAMASE"/>
    <property type="match status" value="1"/>
</dbReference>
<dbReference type="AlphaFoldDB" id="H8Y101"/>
<dbReference type="InterPro" id="IPR045155">
    <property type="entry name" value="Beta-lactam_cat"/>
</dbReference>
<organism evidence="5">
    <name type="scientific">Moraxella catarrhalis O35E</name>
    <dbReference type="NCBI Taxonomy" id="857571"/>
    <lineage>
        <taxon>Bacteria</taxon>
        <taxon>Pseudomonadati</taxon>
        <taxon>Pseudomonadota</taxon>
        <taxon>Gammaproteobacteria</taxon>
        <taxon>Moraxellales</taxon>
        <taxon>Moraxellaceae</taxon>
        <taxon>Moraxella</taxon>
    </lineage>
</organism>
<feature type="non-terminal residue" evidence="5">
    <location>
        <position position="314"/>
    </location>
</feature>
<feature type="domain" description="Beta-lactamase class A catalytic" evidence="4">
    <location>
        <begin position="74"/>
        <end position="283"/>
    </location>
</feature>
<name>H8Y101_MORCA</name>
<protein>
    <recommendedName>
        <fullName evidence="3">beta-lactamase</fullName>
        <ecNumber evidence="3">3.5.2.6</ecNumber>
    </recommendedName>
</protein>
<dbReference type="InterPro" id="IPR012338">
    <property type="entry name" value="Beta-lactam/transpept-like"/>
</dbReference>
<accession>H8Y101</accession>
<dbReference type="GO" id="GO:0046677">
    <property type="term" value="P:response to antibiotic"/>
    <property type="evidence" value="ECO:0007669"/>
    <property type="project" value="InterPro"/>
</dbReference>
<comment type="catalytic activity">
    <reaction evidence="1">
        <text>a beta-lactam + H2O = a substituted beta-amino acid</text>
        <dbReference type="Rhea" id="RHEA:20401"/>
        <dbReference type="ChEBI" id="CHEBI:15377"/>
        <dbReference type="ChEBI" id="CHEBI:35627"/>
        <dbReference type="ChEBI" id="CHEBI:140347"/>
        <dbReference type="EC" id="3.5.2.6"/>
    </reaction>
</comment>
<dbReference type="PRINTS" id="PR00118">
    <property type="entry name" value="BLACTAMASEA"/>
</dbReference>
<reference evidence="5" key="1">
    <citation type="journal article" date="2013" name="BMC Microbiol.">
        <title>Moraxella catarrhalis uses a twin-arginine translocation system to secrete the ?-lactamase BRO-2.</title>
        <authorList>
            <person name="Balder R."/>
            <person name="Shaffer T.L."/>
            <person name="Lafontaine E.R."/>
        </authorList>
    </citation>
    <scope>NUCLEOTIDE SEQUENCE</scope>
    <source>
        <strain evidence="5">O35E</strain>
    </source>
</reference>
<evidence type="ECO:0000313" key="5">
    <source>
        <dbReference type="EMBL" id="ADZ55355.1"/>
    </source>
</evidence>
<evidence type="ECO:0000256" key="1">
    <source>
        <dbReference type="ARBA" id="ARBA00001526"/>
    </source>
</evidence>
<comment type="similarity">
    <text evidence="2">Belongs to the class-A beta-lactamase family.</text>
</comment>
<dbReference type="EMBL" id="JF279451">
    <property type="protein sequence ID" value="ADZ55355.1"/>
    <property type="molecule type" value="Genomic_DNA"/>
</dbReference>
<dbReference type="PROSITE" id="PS51257">
    <property type="entry name" value="PROKAR_LIPOPROTEIN"/>
    <property type="match status" value="1"/>
</dbReference>
<dbReference type="GO" id="GO:0030655">
    <property type="term" value="P:beta-lactam antibiotic catabolic process"/>
    <property type="evidence" value="ECO:0007669"/>
    <property type="project" value="InterPro"/>
</dbReference>
<evidence type="ECO:0000256" key="2">
    <source>
        <dbReference type="ARBA" id="ARBA00009009"/>
    </source>
</evidence>
<evidence type="ECO:0000256" key="3">
    <source>
        <dbReference type="ARBA" id="ARBA00012865"/>
    </source>
</evidence>
<dbReference type="PANTHER" id="PTHR35333:SF3">
    <property type="entry name" value="BETA-LACTAMASE-TYPE TRANSPEPTIDASE FOLD CONTAINING PROTEIN"/>
    <property type="match status" value="1"/>
</dbReference>
<dbReference type="GO" id="GO:0008800">
    <property type="term" value="F:beta-lactamase activity"/>
    <property type="evidence" value="ECO:0007669"/>
    <property type="project" value="UniProtKB-EC"/>
</dbReference>
<evidence type="ECO:0000259" key="4">
    <source>
        <dbReference type="Pfam" id="PF13354"/>
    </source>
</evidence>
<dbReference type="SMR" id="H8Y101"/>
<sequence>MMQRRHFLQKTLLALPIIFSGNLLTGCKTNLSDDYLPDDKITNNPNLLQNKLKEILPIWENKFNAKIGMTIIADNGELSSHRGNEYFPVNSTIKAFIASHILLLVDKEKLDLNEKIIIKESDLIEYSPVCKKYFDENKPISISELCEATITLSDNGSANILLDKIGGLTAFNQFLKEIGADMVLANNEPLLNRSHYGETSDTAKPIPYTKSLKALIVGNILSNQSKEQLITWLINDKVADNLLRKYLPKNWRIGDKTGTGSESKNIIAVIWNENNKPYFISLFITQPHDGKSLDFKNQKDEIMAQIGKEIYPFL</sequence>
<dbReference type="SUPFAM" id="SSF56601">
    <property type="entry name" value="beta-lactamase/transpeptidase-like"/>
    <property type="match status" value="1"/>
</dbReference>